<evidence type="ECO:0000256" key="1">
    <source>
        <dbReference type="ARBA" id="ARBA00001946"/>
    </source>
</evidence>
<dbReference type="Pfam" id="PF02879">
    <property type="entry name" value="PGM_PMM_II"/>
    <property type="match status" value="1"/>
</dbReference>
<feature type="domain" description="Alpha-D-phosphohexomutase alpha/beta/alpha" evidence="9">
    <location>
        <begin position="2"/>
        <end position="137"/>
    </location>
</feature>
<dbReference type="PROSITE" id="PS00710">
    <property type="entry name" value="PGM_PMM"/>
    <property type="match status" value="1"/>
</dbReference>
<dbReference type="InterPro" id="IPR005843">
    <property type="entry name" value="A-D-PHexomutase_C"/>
</dbReference>
<evidence type="ECO:0000259" key="9">
    <source>
        <dbReference type="Pfam" id="PF02878"/>
    </source>
</evidence>
<feature type="domain" description="Alpha-D-phosphohexomutase C-terminal" evidence="8">
    <location>
        <begin position="427"/>
        <end position="470"/>
    </location>
</feature>
<dbReference type="Proteomes" id="UP001595846">
    <property type="component" value="Unassembled WGS sequence"/>
</dbReference>
<evidence type="ECO:0000256" key="5">
    <source>
        <dbReference type="ARBA" id="ARBA00022842"/>
    </source>
</evidence>
<dbReference type="SUPFAM" id="SSF55957">
    <property type="entry name" value="Phosphoglucomutase, C-terminal domain"/>
    <property type="match status" value="1"/>
</dbReference>
<evidence type="ECO:0000256" key="4">
    <source>
        <dbReference type="ARBA" id="ARBA00022723"/>
    </source>
</evidence>
<dbReference type="InterPro" id="IPR016055">
    <property type="entry name" value="A-D-PHexomutase_a/b/a-I/II/III"/>
</dbReference>
<comment type="caution">
    <text evidence="11">The sequence shown here is derived from an EMBL/GenBank/DDBJ whole genome shotgun (WGS) entry which is preliminary data.</text>
</comment>
<evidence type="ECO:0000313" key="12">
    <source>
        <dbReference type="Proteomes" id="UP001595846"/>
    </source>
</evidence>
<protein>
    <submittedName>
        <fullName evidence="11">Phosphomannomutase</fullName>
    </submittedName>
</protein>
<keyword evidence="3" id="KW-0597">Phosphoprotein</keyword>
<gene>
    <name evidence="11" type="ORF">ACFOUR_07080</name>
</gene>
<dbReference type="PANTHER" id="PTHR42946:SF1">
    <property type="entry name" value="PHOSPHOGLUCOMUTASE (ALPHA-D-GLUCOSE-1,6-BISPHOSPHATE-DEPENDENT)"/>
    <property type="match status" value="1"/>
</dbReference>
<keyword evidence="6" id="KW-0413">Isomerase</keyword>
<dbReference type="PANTHER" id="PTHR42946">
    <property type="entry name" value="PHOSPHOHEXOSE MUTASE"/>
    <property type="match status" value="1"/>
</dbReference>
<keyword evidence="12" id="KW-1185">Reference proteome</keyword>
<dbReference type="InterPro" id="IPR036900">
    <property type="entry name" value="A-D-PHexomutase_C_sf"/>
</dbReference>
<dbReference type="GO" id="GO:0046872">
    <property type="term" value="F:metal ion binding"/>
    <property type="evidence" value="ECO:0007669"/>
    <property type="project" value="UniProtKB-KW"/>
</dbReference>
<evidence type="ECO:0000313" key="11">
    <source>
        <dbReference type="EMBL" id="MFC3958133.1"/>
    </source>
</evidence>
<feature type="domain" description="Alpha-D-phosphohexomutase alpha/beta/alpha" evidence="10">
    <location>
        <begin position="186"/>
        <end position="268"/>
    </location>
</feature>
<dbReference type="GeneID" id="73903518"/>
<evidence type="ECO:0000256" key="3">
    <source>
        <dbReference type="ARBA" id="ARBA00022553"/>
    </source>
</evidence>
<dbReference type="Pfam" id="PF00408">
    <property type="entry name" value="PGM_PMM_IV"/>
    <property type="match status" value="1"/>
</dbReference>
<dbReference type="InterPro" id="IPR050060">
    <property type="entry name" value="Phosphoglucosamine_mutase"/>
</dbReference>
<comment type="cofactor">
    <cofactor evidence="1">
        <name>Mg(2+)</name>
        <dbReference type="ChEBI" id="CHEBI:18420"/>
    </cofactor>
</comment>
<keyword evidence="4 7" id="KW-0479">Metal-binding</keyword>
<dbReference type="InterPro" id="IPR005844">
    <property type="entry name" value="A-D-PHexomutase_a/b/a-I"/>
</dbReference>
<dbReference type="GO" id="GO:0016853">
    <property type="term" value="F:isomerase activity"/>
    <property type="evidence" value="ECO:0007669"/>
    <property type="project" value="UniProtKB-KW"/>
</dbReference>
<dbReference type="InterPro" id="IPR005841">
    <property type="entry name" value="Alpha-D-phosphohexomutase_SF"/>
</dbReference>
<accession>A0ABD5NN91</accession>
<evidence type="ECO:0000259" key="10">
    <source>
        <dbReference type="Pfam" id="PF02879"/>
    </source>
</evidence>
<dbReference type="Pfam" id="PF02878">
    <property type="entry name" value="PGM_PMM_I"/>
    <property type="match status" value="1"/>
</dbReference>
<dbReference type="PRINTS" id="PR00509">
    <property type="entry name" value="PGMPMM"/>
</dbReference>
<proteinExistence type="inferred from homology"/>
<dbReference type="InterPro" id="IPR016066">
    <property type="entry name" value="A-D-PHexomutase_CS"/>
</dbReference>
<evidence type="ECO:0000256" key="6">
    <source>
        <dbReference type="ARBA" id="ARBA00023235"/>
    </source>
</evidence>
<evidence type="ECO:0000259" key="8">
    <source>
        <dbReference type="Pfam" id="PF00408"/>
    </source>
</evidence>
<dbReference type="AlphaFoldDB" id="A0ABD5NN91"/>
<reference evidence="11 12" key="1">
    <citation type="journal article" date="2019" name="Int. J. Syst. Evol. Microbiol.">
        <title>The Global Catalogue of Microorganisms (GCM) 10K type strain sequencing project: providing services to taxonomists for standard genome sequencing and annotation.</title>
        <authorList>
            <consortium name="The Broad Institute Genomics Platform"/>
            <consortium name="The Broad Institute Genome Sequencing Center for Infectious Disease"/>
            <person name="Wu L."/>
            <person name="Ma J."/>
        </authorList>
    </citation>
    <scope>NUCLEOTIDE SEQUENCE [LARGE SCALE GENOMIC DNA]</scope>
    <source>
        <strain evidence="11 12">IBRC-M 10256</strain>
    </source>
</reference>
<dbReference type="Gene3D" id="3.40.120.10">
    <property type="entry name" value="Alpha-D-Glucose-1,6-Bisphosphate, subunit A, domain 3"/>
    <property type="match status" value="3"/>
</dbReference>
<evidence type="ECO:0000256" key="2">
    <source>
        <dbReference type="ARBA" id="ARBA00010231"/>
    </source>
</evidence>
<dbReference type="RefSeq" id="WP_256530814.1">
    <property type="nucleotide sequence ID" value="NZ_CP101824.1"/>
</dbReference>
<sequence>MTLFGTAGIRGPVSTEVTPALALSVGQAVGRTLDGTGESEGRSDSPTVVLGYDGRETSESLAAAMAAGLASGGAAVRRIGRVPTPALAYASRGRFGVMITASHNPPADNGIKLFDDGVEFDRDAEREIEGAVETAETANWDRWGTIERAEVLATYRDAVCAYVRDRFGGHGRRDTQADRVDTQPLAGLSIAVDCGSGVGGDVTPQVLDRLGADVTALNANVDGHFPARESKPTPETLSDLRAFLADGDVALGLAHDGDADRLVVCGPDGDVVHEDTILAVVAAHYVEASSAGDPVVVTTPNASARIDELVDAAGGRVERVHLGALHEGIARVRAAADPGADTTVVFAAEPWKHIHPSFGGWIDGVASAAVVAALVAAAGDVATLRQPVTERPYRKVSVPCPDDAKANVMARLESSLPDAFPEGALDTDYGIRLAFPDASWLLVRPSGTEPYVRLYAESEDVDALVDEARTVIEAAVDAA</sequence>
<keyword evidence="5 7" id="KW-0460">Magnesium</keyword>
<evidence type="ECO:0000256" key="7">
    <source>
        <dbReference type="RuleBase" id="RU004326"/>
    </source>
</evidence>
<name>A0ABD5NN91_9EURY</name>
<comment type="similarity">
    <text evidence="2 7">Belongs to the phosphohexose mutase family.</text>
</comment>
<dbReference type="Gene3D" id="3.30.310.50">
    <property type="entry name" value="Alpha-D-phosphohexomutase, C-terminal domain"/>
    <property type="match status" value="1"/>
</dbReference>
<dbReference type="EMBL" id="JBHSAQ010000002">
    <property type="protein sequence ID" value="MFC3958133.1"/>
    <property type="molecule type" value="Genomic_DNA"/>
</dbReference>
<dbReference type="InterPro" id="IPR005845">
    <property type="entry name" value="A-D-PHexomutase_a/b/a-II"/>
</dbReference>
<dbReference type="SUPFAM" id="SSF53738">
    <property type="entry name" value="Phosphoglucomutase, first 3 domains"/>
    <property type="match status" value="3"/>
</dbReference>
<organism evidence="11 12">
    <name type="scientific">Halovivax cerinus</name>
    <dbReference type="NCBI Taxonomy" id="1487865"/>
    <lineage>
        <taxon>Archaea</taxon>
        <taxon>Methanobacteriati</taxon>
        <taxon>Methanobacteriota</taxon>
        <taxon>Stenosarchaea group</taxon>
        <taxon>Halobacteria</taxon>
        <taxon>Halobacteriales</taxon>
        <taxon>Natrialbaceae</taxon>
        <taxon>Halovivax</taxon>
    </lineage>
</organism>